<dbReference type="Proteomes" id="UP000036873">
    <property type="component" value="Unassembled WGS sequence"/>
</dbReference>
<sequence length="91" mass="10698">MTRLNIIEMVKPPSQIGYGKSSEVFYHEESGEIPKQMRYRDCRKASVGNSSFIDRYDPTQSGSDHKVLQQQWNFCLMPFWALMGVFLYKRI</sequence>
<name>A0A0L6U119_9FIRM</name>
<reference evidence="2" key="1">
    <citation type="submission" date="2015-07" db="EMBL/GenBank/DDBJ databases">
        <title>Draft genome sequence of Acetobacterium bakii DSM 8293, a potential psychrophilic chemical producer through syngas fermentation.</title>
        <authorList>
            <person name="Song Y."/>
            <person name="Hwang S."/>
            <person name="Cho B.-K."/>
        </authorList>
    </citation>
    <scope>NUCLEOTIDE SEQUENCE [LARGE SCALE GENOMIC DNA]</scope>
    <source>
        <strain evidence="2">DSM 8239</strain>
    </source>
</reference>
<organism evidence="1 2">
    <name type="scientific">Acetobacterium bakii</name>
    <dbReference type="NCBI Taxonomy" id="52689"/>
    <lineage>
        <taxon>Bacteria</taxon>
        <taxon>Bacillati</taxon>
        <taxon>Bacillota</taxon>
        <taxon>Clostridia</taxon>
        <taxon>Eubacteriales</taxon>
        <taxon>Eubacteriaceae</taxon>
        <taxon>Acetobacterium</taxon>
    </lineage>
</organism>
<comment type="caution">
    <text evidence="1">The sequence shown here is derived from an EMBL/GenBank/DDBJ whole genome shotgun (WGS) entry which is preliminary data.</text>
</comment>
<evidence type="ECO:0000313" key="2">
    <source>
        <dbReference type="Proteomes" id="UP000036873"/>
    </source>
</evidence>
<evidence type="ECO:0000313" key="1">
    <source>
        <dbReference type="EMBL" id="KNZ42216.1"/>
    </source>
</evidence>
<gene>
    <name evidence="1" type="ORF">AKG39_07490</name>
</gene>
<dbReference type="EMBL" id="LGYO01000017">
    <property type="protein sequence ID" value="KNZ42216.1"/>
    <property type="molecule type" value="Genomic_DNA"/>
</dbReference>
<protein>
    <submittedName>
        <fullName evidence="1">Uncharacterized protein</fullName>
    </submittedName>
</protein>
<proteinExistence type="predicted"/>
<dbReference type="AlphaFoldDB" id="A0A0L6U119"/>
<accession>A0A0L6U119</accession>
<keyword evidence="2" id="KW-1185">Reference proteome</keyword>